<comment type="caution">
    <text evidence="3">The sequence shown here is derived from an EMBL/GenBank/DDBJ whole genome shotgun (WGS) entry which is preliminary data.</text>
</comment>
<keyword evidence="1" id="KW-1133">Transmembrane helix</keyword>
<feature type="transmembrane region" description="Helical" evidence="1">
    <location>
        <begin position="9"/>
        <end position="28"/>
    </location>
</feature>
<keyword evidence="1" id="KW-0812">Transmembrane</keyword>
<keyword evidence="1" id="KW-0472">Membrane</keyword>
<evidence type="ECO:0000313" key="4">
    <source>
        <dbReference type="Proteomes" id="UP000663828"/>
    </source>
</evidence>
<dbReference type="Proteomes" id="UP000663828">
    <property type="component" value="Unassembled WGS sequence"/>
</dbReference>
<feature type="transmembrane region" description="Helical" evidence="1">
    <location>
        <begin position="110"/>
        <end position="132"/>
    </location>
</feature>
<feature type="transmembrane region" description="Helical" evidence="1">
    <location>
        <begin position="152"/>
        <end position="176"/>
    </location>
</feature>
<sequence length="180" mass="20325">MTLALHGHHVLLIATLAFIAAVLTPYWYTSPDQTLHIDIFKICNSSLISFQCPWTYSLLANNSHFESINLIYPIVISSCALGCVLISFIGLVLGSWYLQQHTDEHSATWLLVLTMLLAFLSFLLSCAVWTIILTTNLQHDKFSNYNVRLADFGFSFWINIGSSVAYLCTFILYLIYVCQG</sequence>
<gene>
    <name evidence="2" type="ORF">EDS130_LOCUS25402</name>
    <name evidence="3" type="ORF">XAT740_LOCUS34614</name>
</gene>
<protein>
    <submittedName>
        <fullName evidence="3">Uncharacterized protein</fullName>
    </submittedName>
</protein>
<name>A0A815LNQ8_ADIRI</name>
<feature type="transmembrane region" description="Helical" evidence="1">
    <location>
        <begin position="70"/>
        <end position="98"/>
    </location>
</feature>
<dbReference type="EMBL" id="CAJNOJ010000149">
    <property type="protein sequence ID" value="CAF1201698.1"/>
    <property type="molecule type" value="Genomic_DNA"/>
</dbReference>
<dbReference type="Gene3D" id="1.20.140.150">
    <property type="match status" value="1"/>
</dbReference>
<organism evidence="3 4">
    <name type="scientific">Adineta ricciae</name>
    <name type="common">Rotifer</name>
    <dbReference type="NCBI Taxonomy" id="249248"/>
    <lineage>
        <taxon>Eukaryota</taxon>
        <taxon>Metazoa</taxon>
        <taxon>Spiralia</taxon>
        <taxon>Gnathifera</taxon>
        <taxon>Rotifera</taxon>
        <taxon>Eurotatoria</taxon>
        <taxon>Bdelloidea</taxon>
        <taxon>Adinetida</taxon>
        <taxon>Adinetidae</taxon>
        <taxon>Adineta</taxon>
    </lineage>
</organism>
<dbReference type="AlphaFoldDB" id="A0A815LNQ8"/>
<proteinExistence type="predicted"/>
<evidence type="ECO:0000313" key="2">
    <source>
        <dbReference type="EMBL" id="CAF1201698.1"/>
    </source>
</evidence>
<evidence type="ECO:0000313" key="3">
    <source>
        <dbReference type="EMBL" id="CAF1409929.1"/>
    </source>
</evidence>
<reference evidence="3" key="1">
    <citation type="submission" date="2021-02" db="EMBL/GenBank/DDBJ databases">
        <authorList>
            <person name="Nowell W R."/>
        </authorList>
    </citation>
    <scope>NUCLEOTIDE SEQUENCE</scope>
</reference>
<dbReference type="OrthoDB" id="10011821at2759"/>
<dbReference type="Proteomes" id="UP000663852">
    <property type="component" value="Unassembled WGS sequence"/>
</dbReference>
<evidence type="ECO:0000256" key="1">
    <source>
        <dbReference type="SAM" id="Phobius"/>
    </source>
</evidence>
<dbReference type="EMBL" id="CAJNOR010003398">
    <property type="protein sequence ID" value="CAF1409929.1"/>
    <property type="molecule type" value="Genomic_DNA"/>
</dbReference>
<accession>A0A815LNQ8</accession>
<keyword evidence="4" id="KW-1185">Reference proteome</keyword>